<dbReference type="PANTHER" id="PTHR11956:SF5">
    <property type="entry name" value="ARGININE--TRNA LIGASE, CYTOPLASMIC"/>
    <property type="match status" value="1"/>
</dbReference>
<keyword evidence="9 11" id="KW-0030">Aminoacyl-tRNA synthetase</keyword>
<evidence type="ECO:0000256" key="3">
    <source>
        <dbReference type="ARBA" id="ARBA00011245"/>
    </source>
</evidence>
<dbReference type="SUPFAM" id="SSF55190">
    <property type="entry name" value="Arginyl-tRNA synthetase (ArgRS), N-terminal 'additional' domain"/>
    <property type="match status" value="1"/>
</dbReference>
<dbReference type="PRINTS" id="PR01038">
    <property type="entry name" value="TRNASYNTHARG"/>
</dbReference>
<proteinExistence type="inferred from homology"/>
<dbReference type="SMART" id="SM01016">
    <property type="entry name" value="Arg_tRNA_synt_N"/>
    <property type="match status" value="1"/>
</dbReference>
<evidence type="ECO:0000256" key="2">
    <source>
        <dbReference type="ARBA" id="ARBA00005594"/>
    </source>
</evidence>
<evidence type="ECO:0000256" key="4">
    <source>
        <dbReference type="ARBA" id="ARBA00022490"/>
    </source>
</evidence>
<evidence type="ECO:0000256" key="10">
    <source>
        <dbReference type="ARBA" id="ARBA00049339"/>
    </source>
</evidence>
<keyword evidence="6 11" id="KW-0547">Nucleotide-binding</keyword>
<dbReference type="InterPro" id="IPR001412">
    <property type="entry name" value="aa-tRNA-synth_I_CS"/>
</dbReference>
<dbReference type="Pfam" id="PF05746">
    <property type="entry name" value="DALR_1"/>
    <property type="match status" value="1"/>
</dbReference>
<evidence type="ECO:0000256" key="8">
    <source>
        <dbReference type="ARBA" id="ARBA00022917"/>
    </source>
</evidence>
<keyword evidence="7 11" id="KW-0067">ATP-binding</keyword>
<comment type="similarity">
    <text evidence="2 11 12">Belongs to the class-I aminoacyl-tRNA synthetase family.</text>
</comment>
<reference evidence="15 16" key="1">
    <citation type="submission" date="2019-06" db="EMBL/GenBank/DDBJ databases">
        <title>Mycoplasma nasistruthionis sp. nov. str Ms03.</title>
        <authorList>
            <person name="Botes A."/>
        </authorList>
    </citation>
    <scope>NUCLEOTIDE SEQUENCE [LARGE SCALE GENOMIC DNA]</scope>
    <source>
        <strain evidence="15 16">Ms03</strain>
    </source>
</reference>
<evidence type="ECO:0000259" key="13">
    <source>
        <dbReference type="SMART" id="SM00836"/>
    </source>
</evidence>
<keyword evidence="5 11" id="KW-0436">Ligase</keyword>
<name>A0A4Y6I652_9MOLU</name>
<evidence type="ECO:0000256" key="11">
    <source>
        <dbReference type="HAMAP-Rule" id="MF_00123"/>
    </source>
</evidence>
<evidence type="ECO:0000313" key="15">
    <source>
        <dbReference type="EMBL" id="QDF64787.1"/>
    </source>
</evidence>
<keyword evidence="16" id="KW-1185">Reference proteome</keyword>
<dbReference type="GO" id="GO:0005524">
    <property type="term" value="F:ATP binding"/>
    <property type="evidence" value="ECO:0007669"/>
    <property type="project" value="UniProtKB-UniRule"/>
</dbReference>
<accession>A0A4Y6I652</accession>
<dbReference type="InterPro" id="IPR009080">
    <property type="entry name" value="tRNAsynth_Ia_anticodon-bd"/>
</dbReference>
<dbReference type="CDD" id="cd00671">
    <property type="entry name" value="ArgRS_core"/>
    <property type="match status" value="1"/>
</dbReference>
<feature type="domain" description="DALR anticodon binding" evidence="13">
    <location>
        <begin position="441"/>
        <end position="551"/>
    </location>
</feature>
<dbReference type="InterPro" id="IPR008909">
    <property type="entry name" value="DALR_anticod-bd"/>
</dbReference>
<evidence type="ECO:0000256" key="5">
    <source>
        <dbReference type="ARBA" id="ARBA00022598"/>
    </source>
</evidence>
<dbReference type="Gene3D" id="3.40.50.620">
    <property type="entry name" value="HUPs"/>
    <property type="match status" value="1"/>
</dbReference>
<sequence length="551" mass="62078">MTLKNIVKNTIKNAVKSLIEENYFDNQFDLNSLDFALTEAKVPDDLNQDNVVYHFSTNLAFILKQFKKTAPEIIANQLATTMLENKIFQQVDVAKPGFINIVLNNSVFLETMLNIYQAKNSFGANVFDSKEKINVEYVSANPTGFLHVGHARGAAFGDSLVRILRYAGLNVDSEYYVNDAGNQINVLKDSIYVRYLELFGINQPMPEDCYRGSDIIWAAQQIKDKYGDFFLEKTPQKQAELKNVASAILLDKIKSDLAEFNVNIDIYSSEKKLSENNLINPVIQDLKTHTYTQDGALFLKTTDYGDDKDRVLVKSDGSFTYLTPDIAYHKSKFSRADKLINIWGADHSGYIARMKIAMQCLGFNPDKLDILTIQLVRLIKDGEEFKMSKRAGTCVTLADLLEVSSADAVRFMMLTREINNKFDFDIDLANSHDANNPVFIVQYAHSRAVSLIQKLKPATFSDQLELSEKAKRLILVLDNFAELIKTIVSTTKVNLLTQYLIDLAKAFNSFYAEQKLLNHPHEATYSILINAVANVLKTGLNLIGVSAPDKM</sequence>
<evidence type="ECO:0000256" key="7">
    <source>
        <dbReference type="ARBA" id="ARBA00022840"/>
    </source>
</evidence>
<evidence type="ECO:0000256" key="9">
    <source>
        <dbReference type="ARBA" id="ARBA00023146"/>
    </source>
</evidence>
<comment type="subunit">
    <text evidence="3 11">Monomer.</text>
</comment>
<evidence type="ECO:0000256" key="1">
    <source>
        <dbReference type="ARBA" id="ARBA00004496"/>
    </source>
</evidence>
<dbReference type="Proteomes" id="UP000315201">
    <property type="component" value="Chromosome"/>
</dbReference>
<dbReference type="PROSITE" id="PS00178">
    <property type="entry name" value="AA_TRNA_LIGASE_I"/>
    <property type="match status" value="1"/>
</dbReference>
<feature type="short sequence motif" description="'HIGH' region" evidence="11">
    <location>
        <begin position="140"/>
        <end position="150"/>
    </location>
</feature>
<dbReference type="InterPro" id="IPR035684">
    <property type="entry name" value="ArgRS_core"/>
</dbReference>
<dbReference type="GO" id="GO:0006420">
    <property type="term" value="P:arginyl-tRNA aminoacylation"/>
    <property type="evidence" value="ECO:0007669"/>
    <property type="project" value="UniProtKB-UniRule"/>
</dbReference>
<dbReference type="SUPFAM" id="SSF47323">
    <property type="entry name" value="Anticodon-binding domain of a subclass of class I aminoacyl-tRNA synthetases"/>
    <property type="match status" value="1"/>
</dbReference>
<dbReference type="EMBL" id="CP041147">
    <property type="protein sequence ID" value="QDF64787.1"/>
    <property type="molecule type" value="Genomic_DNA"/>
</dbReference>
<dbReference type="Gene3D" id="3.30.1360.70">
    <property type="entry name" value="Arginyl tRNA synthetase N-terminal domain"/>
    <property type="match status" value="1"/>
</dbReference>
<dbReference type="InterPro" id="IPR001278">
    <property type="entry name" value="Arg-tRNA-ligase"/>
</dbReference>
<dbReference type="SMART" id="SM00836">
    <property type="entry name" value="DALR_1"/>
    <property type="match status" value="1"/>
</dbReference>
<organism evidence="15 16">
    <name type="scientific">Mycoplasma nasistruthionis</name>
    <dbReference type="NCBI Taxonomy" id="353852"/>
    <lineage>
        <taxon>Bacteria</taxon>
        <taxon>Bacillati</taxon>
        <taxon>Mycoplasmatota</taxon>
        <taxon>Mollicutes</taxon>
        <taxon>Mycoplasmataceae</taxon>
        <taxon>Mycoplasma</taxon>
    </lineage>
</organism>
<dbReference type="Gene3D" id="1.10.730.10">
    <property type="entry name" value="Isoleucyl-tRNA Synthetase, Domain 1"/>
    <property type="match status" value="1"/>
</dbReference>
<dbReference type="PANTHER" id="PTHR11956">
    <property type="entry name" value="ARGINYL-TRNA SYNTHETASE"/>
    <property type="match status" value="1"/>
</dbReference>
<evidence type="ECO:0000256" key="12">
    <source>
        <dbReference type="RuleBase" id="RU363038"/>
    </source>
</evidence>
<dbReference type="InterPro" id="IPR005148">
    <property type="entry name" value="Arg-tRNA-synth_N"/>
</dbReference>
<feature type="domain" description="Arginyl tRNA synthetase N-terminal" evidence="14">
    <location>
        <begin position="9"/>
        <end position="103"/>
    </location>
</feature>
<dbReference type="GO" id="GO:0005737">
    <property type="term" value="C:cytoplasm"/>
    <property type="evidence" value="ECO:0007669"/>
    <property type="project" value="UniProtKB-SubCell"/>
</dbReference>
<dbReference type="NCBIfam" id="TIGR00456">
    <property type="entry name" value="argS"/>
    <property type="match status" value="1"/>
</dbReference>
<dbReference type="HAMAP" id="MF_00123">
    <property type="entry name" value="Arg_tRNA_synth"/>
    <property type="match status" value="1"/>
</dbReference>
<comment type="subcellular location">
    <subcellularLocation>
        <location evidence="1 11">Cytoplasm</location>
    </subcellularLocation>
</comment>
<dbReference type="Pfam" id="PF03485">
    <property type="entry name" value="Arg_tRNA_synt_N"/>
    <property type="match status" value="1"/>
</dbReference>
<dbReference type="FunFam" id="3.40.50.620:FF:000062">
    <property type="entry name" value="Arginine--tRNA ligase"/>
    <property type="match status" value="1"/>
</dbReference>
<evidence type="ECO:0000259" key="14">
    <source>
        <dbReference type="SMART" id="SM01016"/>
    </source>
</evidence>
<dbReference type="RefSeq" id="WP_208664850.1">
    <property type="nucleotide sequence ID" value="NZ_CP041147.1"/>
</dbReference>
<keyword evidence="8 11" id="KW-0648">Protein biosynthesis</keyword>
<gene>
    <name evidence="11" type="primary">argS</name>
    <name evidence="15" type="ORF">FIV53_00440</name>
</gene>
<protein>
    <recommendedName>
        <fullName evidence="11">Arginine--tRNA ligase</fullName>
        <ecNumber evidence="11">6.1.1.19</ecNumber>
    </recommendedName>
    <alternativeName>
        <fullName evidence="11">Arginyl-tRNA synthetase</fullName>
        <shortName evidence="11">ArgRS</shortName>
    </alternativeName>
</protein>
<dbReference type="InterPro" id="IPR036695">
    <property type="entry name" value="Arg-tRNA-synth_N_sf"/>
</dbReference>
<dbReference type="EC" id="6.1.1.19" evidence="11"/>
<evidence type="ECO:0000256" key="6">
    <source>
        <dbReference type="ARBA" id="ARBA00022741"/>
    </source>
</evidence>
<keyword evidence="4 11" id="KW-0963">Cytoplasm</keyword>
<dbReference type="AlphaFoldDB" id="A0A4Y6I652"/>
<dbReference type="Pfam" id="PF00750">
    <property type="entry name" value="tRNA-synt_1d"/>
    <property type="match status" value="1"/>
</dbReference>
<dbReference type="GO" id="GO:0004814">
    <property type="term" value="F:arginine-tRNA ligase activity"/>
    <property type="evidence" value="ECO:0007669"/>
    <property type="project" value="UniProtKB-UniRule"/>
</dbReference>
<evidence type="ECO:0000313" key="16">
    <source>
        <dbReference type="Proteomes" id="UP000315201"/>
    </source>
</evidence>
<dbReference type="SUPFAM" id="SSF52374">
    <property type="entry name" value="Nucleotidylyl transferase"/>
    <property type="match status" value="1"/>
</dbReference>
<dbReference type="InterPro" id="IPR014729">
    <property type="entry name" value="Rossmann-like_a/b/a_fold"/>
</dbReference>
<comment type="catalytic activity">
    <reaction evidence="10 11">
        <text>tRNA(Arg) + L-arginine + ATP = L-arginyl-tRNA(Arg) + AMP + diphosphate</text>
        <dbReference type="Rhea" id="RHEA:20301"/>
        <dbReference type="Rhea" id="RHEA-COMP:9658"/>
        <dbReference type="Rhea" id="RHEA-COMP:9673"/>
        <dbReference type="ChEBI" id="CHEBI:30616"/>
        <dbReference type="ChEBI" id="CHEBI:32682"/>
        <dbReference type="ChEBI" id="CHEBI:33019"/>
        <dbReference type="ChEBI" id="CHEBI:78442"/>
        <dbReference type="ChEBI" id="CHEBI:78513"/>
        <dbReference type="ChEBI" id="CHEBI:456215"/>
        <dbReference type="EC" id="6.1.1.19"/>
    </reaction>
</comment>